<feature type="transmembrane region" description="Helical" evidence="1">
    <location>
        <begin position="16"/>
        <end position="37"/>
    </location>
</feature>
<sequence length="413" mass="45886">MKASTLQKHLKGYKDYFLGFAAVGALGVAYFGVPLLIPLSYDSPIGVAEESERAADRPPLVAHVKTPEAVKAIYMSQCVVGTPTFRDSLVTLIEETELNAVVIDIKDYTGRIAFPSDNPALKDSVSDACGASDMQDFVKRLHEKGVYVIGRITVFQDPYYTKAHPELAVHRASDGSVWKDYKGLSFVDVGARPFGDYIVTLSKEAYALGFDELNYDYIRFPSDGNMKDIYFSHSNGISKAEALEKFFGHLYSELKPIGVVLSADLFGMTATNNDDLNIGQVLERALPYFDYVAPMVYPSHYPSGFNGWKNPNDHVYDVVRFSMDRAAARTIATTTSVAGYAQTRIGTSTPAMYEKPAYDKLKMRPWLQDFDYGGDYDAADVRAQIQATYDAGLNSWMLWSPSNKYTRGALFDE</sequence>
<keyword evidence="1" id="KW-0812">Transmembrane</keyword>
<evidence type="ECO:0000259" key="2">
    <source>
        <dbReference type="Pfam" id="PF13200"/>
    </source>
</evidence>
<dbReference type="InterPro" id="IPR017853">
    <property type="entry name" value="GH"/>
</dbReference>
<keyword evidence="1" id="KW-1133">Transmembrane helix</keyword>
<dbReference type="InterPro" id="IPR025275">
    <property type="entry name" value="DUF4015"/>
</dbReference>
<evidence type="ECO:0000313" key="3">
    <source>
        <dbReference type="EMBL" id="OGG55379.1"/>
    </source>
</evidence>
<proteinExistence type="predicted"/>
<reference evidence="3 4" key="1">
    <citation type="journal article" date="2016" name="Nat. Commun.">
        <title>Thousands of microbial genomes shed light on interconnected biogeochemical processes in an aquifer system.</title>
        <authorList>
            <person name="Anantharaman K."/>
            <person name="Brown C.T."/>
            <person name="Hug L.A."/>
            <person name="Sharon I."/>
            <person name="Castelle C.J."/>
            <person name="Probst A.J."/>
            <person name="Thomas B.C."/>
            <person name="Singh A."/>
            <person name="Wilkins M.J."/>
            <person name="Karaoz U."/>
            <person name="Brodie E.L."/>
            <person name="Williams K.H."/>
            <person name="Hubbard S.S."/>
            <person name="Banfield J.F."/>
        </authorList>
    </citation>
    <scope>NUCLEOTIDE SEQUENCE [LARGE SCALE GENOMIC DNA]</scope>
</reference>
<gene>
    <name evidence="3" type="ORF">A3D62_00350</name>
</gene>
<organism evidence="3 4">
    <name type="scientific">Candidatus Kaiserbacteria bacterium RIFCSPHIGHO2_02_FULL_49_11</name>
    <dbReference type="NCBI Taxonomy" id="1798489"/>
    <lineage>
        <taxon>Bacteria</taxon>
        <taxon>Candidatus Kaiseribacteriota</taxon>
    </lineage>
</organism>
<evidence type="ECO:0000256" key="1">
    <source>
        <dbReference type="SAM" id="Phobius"/>
    </source>
</evidence>
<name>A0A1F6D1R8_9BACT</name>
<dbReference type="Pfam" id="PF13200">
    <property type="entry name" value="DUF4015"/>
    <property type="match status" value="1"/>
</dbReference>
<dbReference type="SUPFAM" id="SSF51445">
    <property type="entry name" value="(Trans)glycosidases"/>
    <property type="match status" value="1"/>
</dbReference>
<accession>A0A1F6D1R8</accession>
<comment type="caution">
    <text evidence="3">The sequence shown here is derived from an EMBL/GenBank/DDBJ whole genome shotgun (WGS) entry which is preliminary data.</text>
</comment>
<evidence type="ECO:0000313" key="4">
    <source>
        <dbReference type="Proteomes" id="UP000177659"/>
    </source>
</evidence>
<dbReference type="AlphaFoldDB" id="A0A1F6D1R8"/>
<protein>
    <recommendedName>
        <fullName evidence="2">DUF4015 domain-containing protein</fullName>
    </recommendedName>
</protein>
<keyword evidence="1" id="KW-0472">Membrane</keyword>
<dbReference type="EMBL" id="MFLC01000003">
    <property type="protein sequence ID" value="OGG55379.1"/>
    <property type="molecule type" value="Genomic_DNA"/>
</dbReference>
<dbReference type="Proteomes" id="UP000177659">
    <property type="component" value="Unassembled WGS sequence"/>
</dbReference>
<feature type="domain" description="DUF4015" evidence="2">
    <location>
        <begin position="72"/>
        <end position="405"/>
    </location>
</feature>